<dbReference type="RefSeq" id="XP_004254407.1">
    <property type="nucleotide sequence ID" value="XM_004254359.1"/>
</dbReference>
<dbReference type="OrthoDB" id="1716625at2759"/>
<dbReference type="GO" id="GO:0005085">
    <property type="term" value="F:guanyl-nucleotide exchange factor activity"/>
    <property type="evidence" value="ECO:0007669"/>
    <property type="project" value="InterPro"/>
</dbReference>
<name>L7FL99_ENTIV</name>
<dbReference type="KEGG" id="eiv:EIN_146400"/>
<dbReference type="EMBL" id="KB206843">
    <property type="protein sequence ID" value="ELP87636.1"/>
    <property type="molecule type" value="Genomic_DNA"/>
</dbReference>
<dbReference type="PROSITE" id="PS50010">
    <property type="entry name" value="DH_2"/>
    <property type="match status" value="1"/>
</dbReference>
<keyword evidence="3" id="KW-1185">Reference proteome</keyword>
<dbReference type="InterPro" id="IPR000219">
    <property type="entry name" value="DH_dom"/>
</dbReference>
<dbReference type="SUPFAM" id="SSF48065">
    <property type="entry name" value="DBL homology domain (DH-domain)"/>
    <property type="match status" value="1"/>
</dbReference>
<dbReference type="SUPFAM" id="SSF50729">
    <property type="entry name" value="PH domain-like"/>
    <property type="match status" value="1"/>
</dbReference>
<gene>
    <name evidence="2" type="ORF">EIN_146400</name>
</gene>
<evidence type="ECO:0000313" key="2">
    <source>
        <dbReference type="EMBL" id="ELP87636.1"/>
    </source>
</evidence>
<accession>L7FL99</accession>
<dbReference type="InterPro" id="IPR011993">
    <property type="entry name" value="PH-like_dom_sf"/>
</dbReference>
<dbReference type="OMA" id="AFMIQVD"/>
<feature type="domain" description="DH" evidence="1">
    <location>
        <begin position="174"/>
        <end position="364"/>
    </location>
</feature>
<sequence length="501" mass="58332">MKQLSASPDLLPLTPRTNELYKRKRMADRIEFPDVIEMQEYITVLEEIVQRKNEIVQDLLQNKNKYQAIDNLRICEEPIKCADASMDFLLTLIEDNPLEIKTKIIKRWQTILENKTDFTKKSFLNFKAKPKPKFEYSEISEVSESDSDVSTLQPLDGIDQVRCELPKAKSNHELYLALLTDFSSTQRIYYDQLQILTQLFISPLRSQNTNSVAIKKLDETIPGIMALERKISRALQLKESNMWEIIRASVKEMRIYIPYITSRFIYRSEVVENCMGLNFKEAQSKLLAEYTAKNGNIQLLPVTAYLDAPVNRFLKYPKIFENLLGAIDNKSSEYPLLTSCYTNLNKLNKKLQISKNTIEMSNSLYQLQTLFKQKTVFMKDRMLVHFGPLKIVEEKNDWRMCFLFNDVFIVANAMVPNKSDDVDLMMKFENVPSGKNVECLKKYIFEEESRFYLNNVTIKNVVDTPYVSNMFMIKSGEAVIHLSCYGLKERLLWTTNINALL</sequence>
<dbReference type="AlphaFoldDB" id="L7FL99"/>
<dbReference type="Proteomes" id="UP000014680">
    <property type="component" value="Unassembled WGS sequence"/>
</dbReference>
<reference evidence="2 3" key="1">
    <citation type="submission" date="2012-10" db="EMBL/GenBank/DDBJ databases">
        <authorList>
            <person name="Zafar N."/>
            <person name="Inman J."/>
            <person name="Hall N."/>
            <person name="Lorenzi H."/>
            <person name="Caler E."/>
        </authorList>
    </citation>
    <scope>NUCLEOTIDE SEQUENCE [LARGE SCALE GENOMIC DNA]</scope>
    <source>
        <strain evidence="2 3">IP1</strain>
    </source>
</reference>
<dbReference type="Pfam" id="PF00621">
    <property type="entry name" value="RhoGEF"/>
    <property type="match status" value="1"/>
</dbReference>
<organism evidence="2 3">
    <name type="scientific">Entamoeba invadens IP1</name>
    <dbReference type="NCBI Taxonomy" id="370355"/>
    <lineage>
        <taxon>Eukaryota</taxon>
        <taxon>Amoebozoa</taxon>
        <taxon>Evosea</taxon>
        <taxon>Archamoebae</taxon>
        <taxon>Mastigamoebida</taxon>
        <taxon>Entamoebidae</taxon>
        <taxon>Entamoeba</taxon>
    </lineage>
</organism>
<dbReference type="Gene3D" id="2.30.29.30">
    <property type="entry name" value="Pleckstrin-homology domain (PH domain)/Phosphotyrosine-binding domain (PTB)"/>
    <property type="match status" value="1"/>
</dbReference>
<dbReference type="InterPro" id="IPR035899">
    <property type="entry name" value="DBL_dom_sf"/>
</dbReference>
<dbReference type="VEuPathDB" id="AmoebaDB:EIN_146400"/>
<dbReference type="Gene3D" id="1.20.900.10">
    <property type="entry name" value="Dbl homology (DH) domain"/>
    <property type="match status" value="1"/>
</dbReference>
<dbReference type="GeneID" id="14886586"/>
<evidence type="ECO:0000259" key="1">
    <source>
        <dbReference type="PROSITE" id="PS50010"/>
    </source>
</evidence>
<evidence type="ECO:0000313" key="3">
    <source>
        <dbReference type="Proteomes" id="UP000014680"/>
    </source>
</evidence>
<protein>
    <recommendedName>
        <fullName evidence="1">DH domain-containing protein</fullName>
    </recommendedName>
</protein>
<proteinExistence type="predicted"/>